<protein>
    <submittedName>
        <fullName evidence="7">D-methionine transport system substrate-binding protein</fullName>
    </submittedName>
</protein>
<evidence type="ECO:0000256" key="1">
    <source>
        <dbReference type="ARBA" id="ARBA00004635"/>
    </source>
</evidence>
<reference evidence="7 8" key="1">
    <citation type="submission" date="2020-08" db="EMBL/GenBank/DDBJ databases">
        <title>Genomic Encyclopedia of Type Strains, Phase IV (KMG-IV): sequencing the most valuable type-strain genomes for metagenomic binning, comparative biology and taxonomic classification.</title>
        <authorList>
            <person name="Goeker M."/>
        </authorList>
    </citation>
    <scope>NUCLEOTIDE SEQUENCE [LARGE SCALE GENOMIC DNA]</scope>
    <source>
        <strain evidence="7 8">DSM 100211</strain>
    </source>
</reference>
<comment type="subcellular location">
    <subcellularLocation>
        <location evidence="1">Membrane</location>
        <topology evidence="1">Lipid-anchor</topology>
    </subcellularLocation>
</comment>
<evidence type="ECO:0000256" key="2">
    <source>
        <dbReference type="ARBA" id="ARBA00008973"/>
    </source>
</evidence>
<dbReference type="EMBL" id="JACIEE010000005">
    <property type="protein sequence ID" value="MBB3977585.1"/>
    <property type="molecule type" value="Genomic_DNA"/>
</dbReference>
<evidence type="ECO:0000256" key="3">
    <source>
        <dbReference type="ARBA" id="ARBA00022729"/>
    </source>
</evidence>
<evidence type="ECO:0000256" key="4">
    <source>
        <dbReference type="ARBA" id="ARBA00023136"/>
    </source>
</evidence>
<keyword evidence="6" id="KW-0449">Lipoprotein</keyword>
<comment type="caution">
    <text evidence="7">The sequence shown here is derived from an EMBL/GenBank/DDBJ whole genome shotgun (WGS) entry which is preliminary data.</text>
</comment>
<dbReference type="RefSeq" id="WP_246422628.1">
    <property type="nucleotide sequence ID" value="NZ_JACIEE010000005.1"/>
</dbReference>
<gene>
    <name evidence="7" type="ORF">GGQ64_002791</name>
</gene>
<comment type="similarity">
    <text evidence="2">Belongs to the NlpA lipoprotein family.</text>
</comment>
<dbReference type="GO" id="GO:0016020">
    <property type="term" value="C:membrane"/>
    <property type="evidence" value="ECO:0007669"/>
    <property type="project" value="UniProtKB-SubCell"/>
</dbReference>
<dbReference type="Gene3D" id="3.40.190.10">
    <property type="entry name" value="Periplasmic binding protein-like II"/>
    <property type="match status" value="2"/>
</dbReference>
<name>A0A7W6GJH4_9HYPH</name>
<evidence type="ECO:0000256" key="5">
    <source>
        <dbReference type="ARBA" id="ARBA00023139"/>
    </source>
</evidence>
<proteinExistence type="inferred from homology"/>
<keyword evidence="5" id="KW-0564">Palmitate</keyword>
<keyword evidence="3" id="KW-0732">Signal</keyword>
<dbReference type="AlphaFoldDB" id="A0A7W6GJH4"/>
<evidence type="ECO:0000256" key="6">
    <source>
        <dbReference type="ARBA" id="ARBA00023288"/>
    </source>
</evidence>
<dbReference type="Proteomes" id="UP000574761">
    <property type="component" value="Unassembled WGS sequence"/>
</dbReference>
<sequence length="284" mass="30348">MARTTLAARMAKRISGIGTIALALSLTAGVALAETLTIGVTPGSLADSIEVAATEARSQGLDVKVIEFTDWTTPNVALNAGDLDVNYFQHQAFLDNAVAETGYKLKSVAVGLLPNLGLYSSKFKSFGDLPQGGRVGVASDPVNQGRGLLLLERAGLIKLRDGVGSQGTLDDIAENQRELQFVEIEGPQLVRALDDVDLAQGYPAHYVNAGKPDVAGQALLYSGIDDLKFAIRFVTREDNADDPLVRRFVEIYQGSDAVKAQIHKSFADDNKLYSLPWTEGASVN</sequence>
<evidence type="ECO:0000313" key="8">
    <source>
        <dbReference type="Proteomes" id="UP000574761"/>
    </source>
</evidence>
<dbReference type="Pfam" id="PF03180">
    <property type="entry name" value="Lipoprotein_9"/>
    <property type="match status" value="1"/>
</dbReference>
<dbReference type="InterPro" id="IPR004872">
    <property type="entry name" value="Lipoprotein_NlpA"/>
</dbReference>
<dbReference type="PANTHER" id="PTHR30429:SF1">
    <property type="entry name" value="D-METHIONINE-BINDING LIPOPROTEIN METQ-RELATED"/>
    <property type="match status" value="1"/>
</dbReference>
<organism evidence="7 8">
    <name type="scientific">Mycoplana azooxidifex</name>
    <dbReference type="NCBI Taxonomy" id="1636188"/>
    <lineage>
        <taxon>Bacteria</taxon>
        <taxon>Pseudomonadati</taxon>
        <taxon>Pseudomonadota</taxon>
        <taxon>Alphaproteobacteria</taxon>
        <taxon>Hyphomicrobiales</taxon>
        <taxon>Rhizobiaceae</taxon>
        <taxon>Mycoplana</taxon>
    </lineage>
</organism>
<accession>A0A7W6GJH4</accession>
<keyword evidence="8" id="KW-1185">Reference proteome</keyword>
<dbReference type="SUPFAM" id="SSF53850">
    <property type="entry name" value="Periplasmic binding protein-like II"/>
    <property type="match status" value="1"/>
</dbReference>
<dbReference type="PANTHER" id="PTHR30429">
    <property type="entry name" value="D-METHIONINE-BINDING LIPOPROTEIN METQ"/>
    <property type="match status" value="1"/>
</dbReference>
<evidence type="ECO:0000313" key="7">
    <source>
        <dbReference type="EMBL" id="MBB3977585.1"/>
    </source>
</evidence>
<keyword evidence="4" id="KW-0472">Membrane</keyword>